<keyword evidence="3" id="KW-1185">Reference proteome</keyword>
<dbReference type="RefSeq" id="WP_209914758.1">
    <property type="nucleotide sequence ID" value="NZ_JAGIOP010000001.1"/>
</dbReference>
<evidence type="ECO:0000313" key="3">
    <source>
        <dbReference type="Proteomes" id="UP000694460"/>
    </source>
</evidence>
<proteinExistence type="predicted"/>
<keyword evidence="1" id="KW-0472">Membrane</keyword>
<accession>A0ABS4ZPB7</accession>
<evidence type="ECO:0000256" key="1">
    <source>
        <dbReference type="SAM" id="Phobius"/>
    </source>
</evidence>
<protein>
    <submittedName>
        <fullName evidence="2">Uncharacterized protein</fullName>
    </submittedName>
</protein>
<sequence length="46" mass="4871">MDDLLSLVSGSSERGSTARDRVKTQLIIIGVALVGFAILMLVVVLI</sequence>
<name>A0ABS4ZPB7_9MYCO</name>
<reference evidence="2 3" key="1">
    <citation type="submission" date="2021-03" db="EMBL/GenBank/DDBJ databases">
        <title>Sequencing the genomes of 1000 actinobacteria strains.</title>
        <authorList>
            <person name="Klenk H.-P."/>
        </authorList>
    </citation>
    <scope>NUCLEOTIDE SEQUENCE [LARGE SCALE GENOMIC DNA]</scope>
    <source>
        <strain evidence="2 3">DSM 46713</strain>
    </source>
</reference>
<comment type="caution">
    <text evidence="2">The sequence shown here is derived from an EMBL/GenBank/DDBJ whole genome shotgun (WGS) entry which is preliminary data.</text>
</comment>
<feature type="transmembrane region" description="Helical" evidence="1">
    <location>
        <begin position="26"/>
        <end position="45"/>
    </location>
</feature>
<keyword evidence="1" id="KW-1133">Transmembrane helix</keyword>
<organism evidence="2 3">
    <name type="scientific">Mycolicibacterium lutetiense</name>
    <dbReference type="NCBI Taxonomy" id="1641992"/>
    <lineage>
        <taxon>Bacteria</taxon>
        <taxon>Bacillati</taxon>
        <taxon>Actinomycetota</taxon>
        <taxon>Actinomycetes</taxon>
        <taxon>Mycobacteriales</taxon>
        <taxon>Mycobacteriaceae</taxon>
        <taxon>Mycolicibacterium</taxon>
    </lineage>
</organism>
<keyword evidence="1" id="KW-0812">Transmembrane</keyword>
<evidence type="ECO:0000313" key="2">
    <source>
        <dbReference type="EMBL" id="MBP2451323.1"/>
    </source>
</evidence>
<dbReference type="EMBL" id="JAGIOP010000001">
    <property type="protein sequence ID" value="MBP2451323.1"/>
    <property type="molecule type" value="Genomic_DNA"/>
</dbReference>
<gene>
    <name evidence="2" type="ORF">JOF57_001208</name>
</gene>
<dbReference type="Proteomes" id="UP000694460">
    <property type="component" value="Unassembled WGS sequence"/>
</dbReference>